<keyword evidence="1" id="KW-0812">Transmembrane</keyword>
<organism evidence="2 3">
    <name type="scientific">Geoanaerobacter pelophilus</name>
    <dbReference type="NCBI Taxonomy" id="60036"/>
    <lineage>
        <taxon>Bacteria</taxon>
        <taxon>Pseudomonadati</taxon>
        <taxon>Thermodesulfobacteriota</taxon>
        <taxon>Desulfuromonadia</taxon>
        <taxon>Geobacterales</taxon>
        <taxon>Geobacteraceae</taxon>
        <taxon>Geoanaerobacter</taxon>
    </lineage>
</organism>
<evidence type="ECO:0000313" key="3">
    <source>
        <dbReference type="Proteomes" id="UP000811899"/>
    </source>
</evidence>
<dbReference type="InterPro" id="IPR011990">
    <property type="entry name" value="TPR-like_helical_dom_sf"/>
</dbReference>
<dbReference type="Gene3D" id="1.25.40.10">
    <property type="entry name" value="Tetratricopeptide repeat domain"/>
    <property type="match status" value="1"/>
</dbReference>
<feature type="transmembrane region" description="Helical" evidence="1">
    <location>
        <begin position="7"/>
        <end position="24"/>
    </location>
</feature>
<dbReference type="Proteomes" id="UP000811899">
    <property type="component" value="Unassembled WGS sequence"/>
</dbReference>
<evidence type="ECO:0000313" key="2">
    <source>
        <dbReference type="EMBL" id="MBT0664219.1"/>
    </source>
</evidence>
<dbReference type="AlphaFoldDB" id="A0AAW4KZL1"/>
<gene>
    <name evidence="2" type="ORF">KI809_07880</name>
</gene>
<evidence type="ECO:0008006" key="4">
    <source>
        <dbReference type="Google" id="ProtNLM"/>
    </source>
</evidence>
<comment type="caution">
    <text evidence="2">The sequence shown here is derived from an EMBL/GenBank/DDBJ whole genome shotgun (WGS) entry which is preliminary data.</text>
</comment>
<accession>A0AAW4KZL1</accession>
<name>A0AAW4KZL1_9BACT</name>
<dbReference type="EMBL" id="JAHCVJ010000002">
    <property type="protein sequence ID" value="MBT0664219.1"/>
    <property type="molecule type" value="Genomic_DNA"/>
</dbReference>
<keyword evidence="1" id="KW-0472">Membrane</keyword>
<reference evidence="2 3" key="1">
    <citation type="submission" date="2021-05" db="EMBL/GenBank/DDBJ databases">
        <title>The draft genome of Geobacter pelophilus DSM 12255.</title>
        <authorList>
            <person name="Xu Z."/>
            <person name="Masuda Y."/>
            <person name="Itoh H."/>
            <person name="Senoo K."/>
        </authorList>
    </citation>
    <scope>NUCLEOTIDE SEQUENCE [LARGE SCALE GENOMIC DNA]</scope>
    <source>
        <strain evidence="2 3">DSM 12255</strain>
    </source>
</reference>
<protein>
    <recommendedName>
        <fullName evidence="4">Tetratricopeptide repeat-containing protein</fullName>
    </recommendedName>
</protein>
<dbReference type="RefSeq" id="WP_214170978.1">
    <property type="nucleotide sequence ID" value="NZ_JAHCVJ010000002.1"/>
</dbReference>
<proteinExistence type="predicted"/>
<keyword evidence="1" id="KW-1133">Transmembrane helix</keyword>
<sequence>MSKARSIAEHVIVAALISIVLIWGNTLYRQWSQYGIGEDAMAKGDAIAAISAYEASIHMYTPLSPLVERAAERLWQLGQQLEQKGDAPKALVAYRALRSSFYAVSSLNTPGTDWIARCDTRIALLVNTQPTR</sequence>
<evidence type="ECO:0000256" key="1">
    <source>
        <dbReference type="SAM" id="Phobius"/>
    </source>
</evidence>
<keyword evidence="3" id="KW-1185">Reference proteome</keyword>